<reference evidence="2 3" key="2">
    <citation type="submission" date="2018-11" db="EMBL/GenBank/DDBJ databases">
        <authorList>
            <consortium name="Pathogen Informatics"/>
        </authorList>
    </citation>
    <scope>NUCLEOTIDE SEQUENCE [LARGE SCALE GENOMIC DNA]</scope>
</reference>
<name>A0A0M3J0W6_ANISI</name>
<dbReference type="EMBL" id="UYRR01000969">
    <property type="protein sequence ID" value="VDK18362.1"/>
    <property type="molecule type" value="Genomic_DNA"/>
</dbReference>
<dbReference type="Pfam" id="PF11919">
    <property type="entry name" value="PSME4_C"/>
    <property type="match status" value="1"/>
</dbReference>
<dbReference type="PANTHER" id="PTHR32170:SF4">
    <property type="entry name" value="DUF3437 DOMAIN-CONTAINING PROTEIN-RELATED"/>
    <property type="match status" value="1"/>
</dbReference>
<sequence length="311" mass="35173">MLQLFSAEVIPRNISQSTGLLNESSVSSPIVKGEQLKGKTRKVTMTTKIDVLKQQKRSVGLKTLLGLLQSYYTTSFVSLSPSIIALFPLITHLANEETADNEEVQEVRDADLAVASSELLFQTWSGIYLSEALADLMLQTVQMTMTKSDSWRAWVSILRFLQVFVFSNIYVCELNNRPALIRSLVEKALCHSRNEVRIEAAECFTSFIHCGHQMIQRNDIDEALKLTTSERLAERHGAVLKLSSVIRAYPFTIPPMIAQLILDYCKTSTITETLRSFLRTHHDKLAERCERDSAKMITDAIYNVISPNYYV</sequence>
<evidence type="ECO:0000313" key="3">
    <source>
        <dbReference type="Proteomes" id="UP000267096"/>
    </source>
</evidence>
<proteinExistence type="predicted"/>
<dbReference type="InterPro" id="IPR035309">
    <property type="entry name" value="PSME4"/>
</dbReference>
<dbReference type="OrthoDB" id="5848339at2759"/>
<dbReference type="GO" id="GO:0005634">
    <property type="term" value="C:nucleus"/>
    <property type="evidence" value="ECO:0007669"/>
    <property type="project" value="TreeGrafter"/>
</dbReference>
<dbReference type="GO" id="GO:0005829">
    <property type="term" value="C:cytosol"/>
    <property type="evidence" value="ECO:0007669"/>
    <property type="project" value="TreeGrafter"/>
</dbReference>
<evidence type="ECO:0000259" key="1">
    <source>
        <dbReference type="Pfam" id="PF11919"/>
    </source>
</evidence>
<reference evidence="4" key="1">
    <citation type="submission" date="2017-02" db="UniProtKB">
        <authorList>
            <consortium name="WormBaseParasite"/>
        </authorList>
    </citation>
    <scope>IDENTIFICATION</scope>
</reference>
<dbReference type="AlphaFoldDB" id="A0A0M3J0W6"/>
<dbReference type="GO" id="GO:0010499">
    <property type="term" value="P:proteasomal ubiquitin-independent protein catabolic process"/>
    <property type="evidence" value="ECO:0007669"/>
    <property type="project" value="TreeGrafter"/>
</dbReference>
<evidence type="ECO:0000313" key="2">
    <source>
        <dbReference type="EMBL" id="VDK18362.1"/>
    </source>
</evidence>
<dbReference type="Proteomes" id="UP000267096">
    <property type="component" value="Unassembled WGS sequence"/>
</dbReference>
<dbReference type="WBParaSite" id="ASIM_0000116001-mRNA-1">
    <property type="protein sequence ID" value="ASIM_0000116001-mRNA-1"/>
    <property type="gene ID" value="ASIM_0000116001"/>
</dbReference>
<protein>
    <submittedName>
        <fullName evidence="4">DUF3437 domain-containing protein</fullName>
    </submittedName>
</protein>
<keyword evidence="3" id="KW-1185">Reference proteome</keyword>
<dbReference type="InterPro" id="IPR016024">
    <property type="entry name" value="ARM-type_fold"/>
</dbReference>
<evidence type="ECO:0000313" key="4">
    <source>
        <dbReference type="WBParaSite" id="ASIM_0000116001-mRNA-1"/>
    </source>
</evidence>
<dbReference type="Gene3D" id="1.25.10.10">
    <property type="entry name" value="Leucine-rich Repeat Variant"/>
    <property type="match status" value="1"/>
</dbReference>
<dbReference type="GO" id="GO:0016504">
    <property type="term" value="F:peptidase activator activity"/>
    <property type="evidence" value="ECO:0007669"/>
    <property type="project" value="InterPro"/>
</dbReference>
<accession>A0A0M3J0W6</accession>
<dbReference type="InterPro" id="IPR021843">
    <property type="entry name" value="PSME4_C"/>
</dbReference>
<gene>
    <name evidence="2" type="ORF">ASIM_LOCUS1050</name>
</gene>
<dbReference type="GO" id="GO:0070628">
    <property type="term" value="F:proteasome binding"/>
    <property type="evidence" value="ECO:0007669"/>
    <property type="project" value="InterPro"/>
</dbReference>
<dbReference type="SUPFAM" id="SSF48371">
    <property type="entry name" value="ARM repeat"/>
    <property type="match status" value="1"/>
</dbReference>
<feature type="domain" description="Proteasome activator complex subunit 4 C-terminal" evidence="1">
    <location>
        <begin position="233"/>
        <end position="311"/>
    </location>
</feature>
<dbReference type="InterPro" id="IPR011989">
    <property type="entry name" value="ARM-like"/>
</dbReference>
<organism evidence="4">
    <name type="scientific">Anisakis simplex</name>
    <name type="common">Herring worm</name>
    <dbReference type="NCBI Taxonomy" id="6269"/>
    <lineage>
        <taxon>Eukaryota</taxon>
        <taxon>Metazoa</taxon>
        <taxon>Ecdysozoa</taxon>
        <taxon>Nematoda</taxon>
        <taxon>Chromadorea</taxon>
        <taxon>Rhabditida</taxon>
        <taxon>Spirurina</taxon>
        <taxon>Ascaridomorpha</taxon>
        <taxon>Ascaridoidea</taxon>
        <taxon>Anisakidae</taxon>
        <taxon>Anisakis</taxon>
        <taxon>Anisakis simplex complex</taxon>
    </lineage>
</organism>
<dbReference type="PANTHER" id="PTHR32170">
    <property type="entry name" value="PROTEASOME ACTIVATOR COMPLEX SUBUNIT 4"/>
    <property type="match status" value="1"/>
</dbReference>